<evidence type="ECO:0000256" key="6">
    <source>
        <dbReference type="ARBA" id="ARBA00022679"/>
    </source>
</evidence>
<evidence type="ECO:0000256" key="4">
    <source>
        <dbReference type="ARBA" id="ARBA00017468"/>
    </source>
</evidence>
<dbReference type="Pfam" id="PF04101">
    <property type="entry name" value="Glyco_tran_28_C"/>
    <property type="match status" value="1"/>
</dbReference>
<dbReference type="PANTHER" id="PTHR12867">
    <property type="entry name" value="GLYCOSYL TRANSFERASE-RELATED"/>
    <property type="match status" value="1"/>
</dbReference>
<dbReference type="InterPro" id="IPR048097">
    <property type="entry name" value="Cps14G-like"/>
</dbReference>
<dbReference type="NCBIfam" id="NF041548">
    <property type="entry name" value="PssE"/>
    <property type="match status" value="1"/>
</dbReference>
<dbReference type="Proteomes" id="UP000000600">
    <property type="component" value="Unassembled WGS sequence"/>
</dbReference>
<proteinExistence type="inferred from homology"/>
<comment type="similarity">
    <text evidence="2">Belongs to the glycosyltransferase 28 family.</text>
</comment>
<evidence type="ECO:0000256" key="1">
    <source>
        <dbReference type="ARBA" id="ARBA00004240"/>
    </source>
</evidence>
<dbReference type="EC" id="2.4.1.141" evidence="3"/>
<dbReference type="InParanoid" id="A0CLE3"/>
<dbReference type="EMBL" id="CT868097">
    <property type="protein sequence ID" value="CAK71610.1"/>
    <property type="molecule type" value="Genomic_DNA"/>
</dbReference>
<dbReference type="HOGENOM" id="CLU_576798_0_0_1"/>
<keyword evidence="5" id="KW-0328">Glycosyltransferase</keyword>
<keyword evidence="6" id="KW-0808">Transferase</keyword>
<dbReference type="GO" id="GO:0004577">
    <property type="term" value="F:N-acetylglucosaminyldiphosphodolichol N-acetylglucosaminyltransferase activity"/>
    <property type="evidence" value="ECO:0007669"/>
    <property type="project" value="UniProtKB-EC"/>
</dbReference>
<dbReference type="GO" id="GO:0005783">
    <property type="term" value="C:endoplasmic reticulum"/>
    <property type="evidence" value="ECO:0007669"/>
    <property type="project" value="UniProtKB-SubCell"/>
</dbReference>
<keyword evidence="7" id="KW-0256">Endoplasmic reticulum</keyword>
<evidence type="ECO:0000256" key="7">
    <source>
        <dbReference type="ARBA" id="ARBA00022824"/>
    </source>
</evidence>
<accession>A0CLE3</accession>
<evidence type="ECO:0000313" key="10">
    <source>
        <dbReference type="Proteomes" id="UP000000600"/>
    </source>
</evidence>
<dbReference type="InterPro" id="IPR039042">
    <property type="entry name" value="Alg13-like"/>
</dbReference>
<evidence type="ECO:0000256" key="5">
    <source>
        <dbReference type="ARBA" id="ARBA00022676"/>
    </source>
</evidence>
<dbReference type="InterPro" id="IPR007235">
    <property type="entry name" value="Glyco_trans_28_C"/>
</dbReference>
<organism evidence="9 10">
    <name type="scientific">Paramecium tetraurelia</name>
    <dbReference type="NCBI Taxonomy" id="5888"/>
    <lineage>
        <taxon>Eukaryota</taxon>
        <taxon>Sar</taxon>
        <taxon>Alveolata</taxon>
        <taxon>Ciliophora</taxon>
        <taxon>Intramacronucleata</taxon>
        <taxon>Oligohymenophorea</taxon>
        <taxon>Peniculida</taxon>
        <taxon>Parameciidae</taxon>
        <taxon>Paramecium</taxon>
    </lineage>
</organism>
<evidence type="ECO:0000256" key="2">
    <source>
        <dbReference type="ARBA" id="ARBA00006962"/>
    </source>
</evidence>
<dbReference type="GO" id="GO:0006488">
    <property type="term" value="P:dolichol-linked oligosaccharide biosynthetic process"/>
    <property type="evidence" value="ECO:0007669"/>
    <property type="project" value="InterPro"/>
</dbReference>
<dbReference type="SUPFAM" id="SSF53756">
    <property type="entry name" value="UDP-Glycosyltransferase/glycogen phosphorylase"/>
    <property type="match status" value="1"/>
</dbReference>
<reference evidence="9 10" key="1">
    <citation type="journal article" date="2006" name="Nature">
        <title>Global trends of whole-genome duplications revealed by the ciliate Paramecium tetraurelia.</title>
        <authorList>
            <consortium name="Genoscope"/>
            <person name="Aury J.-M."/>
            <person name="Jaillon O."/>
            <person name="Duret L."/>
            <person name="Noel B."/>
            <person name="Jubin C."/>
            <person name="Porcel B.M."/>
            <person name="Segurens B."/>
            <person name="Daubin V."/>
            <person name="Anthouard V."/>
            <person name="Aiach N."/>
            <person name="Arnaiz O."/>
            <person name="Billaut A."/>
            <person name="Beisson J."/>
            <person name="Blanc I."/>
            <person name="Bouhouche K."/>
            <person name="Camara F."/>
            <person name="Duharcourt S."/>
            <person name="Guigo R."/>
            <person name="Gogendeau D."/>
            <person name="Katinka M."/>
            <person name="Keller A.-M."/>
            <person name="Kissmehl R."/>
            <person name="Klotz C."/>
            <person name="Koll F."/>
            <person name="Le Moue A."/>
            <person name="Lepere C."/>
            <person name="Malinsky S."/>
            <person name="Nowacki M."/>
            <person name="Nowak J.K."/>
            <person name="Plattner H."/>
            <person name="Poulain J."/>
            <person name="Ruiz F."/>
            <person name="Serrano V."/>
            <person name="Zagulski M."/>
            <person name="Dessen P."/>
            <person name="Betermier M."/>
            <person name="Weissenbach J."/>
            <person name="Scarpelli C."/>
            <person name="Schachter V."/>
            <person name="Sperling L."/>
            <person name="Meyer E."/>
            <person name="Cohen J."/>
            <person name="Wincker P."/>
        </authorList>
    </citation>
    <scope>NUCLEOTIDE SEQUENCE [LARGE SCALE GENOMIC DNA]</scope>
    <source>
        <strain evidence="9 10">Stock d4-2</strain>
    </source>
</reference>
<dbReference type="OrthoDB" id="20273at2759"/>
<dbReference type="GeneID" id="5024792"/>
<protein>
    <recommendedName>
        <fullName evidence="4">UDP-N-acetylglucosamine transferase subunit ALG13</fullName>
        <ecNumber evidence="3">2.4.1.141</ecNumber>
    </recommendedName>
</protein>
<comment type="subcellular location">
    <subcellularLocation>
        <location evidence="1">Endoplasmic reticulum</location>
    </subcellularLocation>
</comment>
<name>A0CLE3_PARTE</name>
<dbReference type="eggNOG" id="KOG3349">
    <property type="taxonomic scope" value="Eukaryota"/>
</dbReference>
<dbReference type="RefSeq" id="XP_001439007.1">
    <property type="nucleotide sequence ID" value="XM_001438970.1"/>
</dbReference>
<gene>
    <name evidence="9" type="ORF">GSPATT00008158001</name>
</gene>
<dbReference type="PANTHER" id="PTHR12867:SF6">
    <property type="entry name" value="N-ACETYLGLUCOSAMINYLDIPHOSPHODOLICHOL N-ACETYLGLUCOSAMINYLTRANSFERASE"/>
    <property type="match status" value="1"/>
</dbReference>
<dbReference type="Gene3D" id="3.40.50.2000">
    <property type="entry name" value="Glycogen Phosphorylase B"/>
    <property type="match status" value="1"/>
</dbReference>
<dbReference type="KEGG" id="ptm:GSPATT00008158001"/>
<dbReference type="AlphaFoldDB" id="A0CLE3"/>
<evidence type="ECO:0000259" key="8">
    <source>
        <dbReference type="Pfam" id="PF04101"/>
    </source>
</evidence>
<evidence type="ECO:0000313" key="9">
    <source>
        <dbReference type="EMBL" id="CAK71610.1"/>
    </source>
</evidence>
<feature type="domain" description="Glycosyl transferase family 28 C-terminal" evidence="8">
    <location>
        <begin position="6"/>
        <end position="142"/>
    </location>
</feature>
<evidence type="ECO:0000256" key="3">
    <source>
        <dbReference type="ARBA" id="ARBA00012614"/>
    </source>
</evidence>
<dbReference type="STRING" id="5888.A0CLE3"/>
<keyword evidence="10" id="KW-1185">Reference proteome</keyword>
<sequence>MKQQSIFVTVGSTNFDELIKAIDNQETQNQLKQLGYNKVVCQIGSGNYEPKTEFFRFKSSLTEDYQKADLIICHCGAGTILECLKLKKKIIVVNNDTLMNNHQMELFNALTKQQLVCGIKSTGQIQSELIDKIKESSQLKAYPLPEPNKIDSIIDSIGDCYLSEQLIPRYFNLQKGTLWIKKLKQKYIIKIIKQADQCDHQHKYFKQSVPLQLSQIINIRLNQPRQEERRYHSETLKQQAKAFNINKWQEMVDKEELYQMSLTGHLIKAIQLQDGNATLNNLINVTEPYLPFLRKQNGKNFTGMATRTVKGCLSAVVFKRNDESTWSVDETKVEEFISQANKKLFQFFEKLKKNFPIYDIIKSESNGRKTKKRIKIEQRRDDDQFNERFQPDFNQKLDPQDNIKIENHYQNFDQNANSKINSEWHYSISDNIFKSLYCLRSGEKIDDQFLGNLIGFYNIKHQLDRMSECQRYID</sequence>